<dbReference type="InterPro" id="IPR036514">
    <property type="entry name" value="SGNH_hydro_sf"/>
</dbReference>
<accession>A0A372MKX0</accession>
<dbReference type="CDD" id="cd00229">
    <property type="entry name" value="SGNH_hydrolase"/>
    <property type="match status" value="1"/>
</dbReference>
<evidence type="ECO:0000259" key="1">
    <source>
        <dbReference type="Pfam" id="PF13472"/>
    </source>
</evidence>
<keyword evidence="3" id="KW-1185">Reference proteome</keyword>
<protein>
    <submittedName>
        <fullName evidence="2">SGNH/GDSL hydrolase family protein</fullName>
    </submittedName>
</protein>
<organism evidence="2 3">
    <name type="scientific">Sphaerochaeta halotolerans</name>
    <dbReference type="NCBI Taxonomy" id="2293840"/>
    <lineage>
        <taxon>Bacteria</taxon>
        <taxon>Pseudomonadati</taxon>
        <taxon>Spirochaetota</taxon>
        <taxon>Spirochaetia</taxon>
        <taxon>Spirochaetales</taxon>
        <taxon>Sphaerochaetaceae</taxon>
        <taxon>Sphaerochaeta</taxon>
    </lineage>
</organism>
<keyword evidence="2" id="KW-0378">Hydrolase</keyword>
<dbReference type="RefSeq" id="WP_117329239.1">
    <property type="nucleotide sequence ID" value="NZ_QUWK01000002.1"/>
</dbReference>
<dbReference type="Gene3D" id="3.40.50.1110">
    <property type="entry name" value="SGNH hydrolase"/>
    <property type="match status" value="1"/>
</dbReference>
<reference evidence="2 3" key="2">
    <citation type="submission" date="2018-09" db="EMBL/GenBank/DDBJ databases">
        <title>Genome of Sphaerochaeta halotolerans strain 4-11.</title>
        <authorList>
            <person name="Nazina T.N."/>
            <person name="Sokolova D.S."/>
        </authorList>
    </citation>
    <scope>NUCLEOTIDE SEQUENCE [LARGE SCALE GENOMIC DNA]</scope>
    <source>
        <strain evidence="2 3">4-11</strain>
    </source>
</reference>
<proteinExistence type="predicted"/>
<gene>
    <name evidence="2" type="ORF">DYP60_02210</name>
</gene>
<name>A0A372MKX0_9SPIR</name>
<sequence length="331" mass="36818">MGTERYSISKNDLFALAHNALSVELLEDGYYCALRFAKEQEPGYSTHPLYRAMAKTSASVCLRFQSLSDVTIHLKRYNQSLLPKKGEPVIDFTTLYPHALDLSETFDLIYAGNDVVHLPLQSDQIPIAKGNLVSLYLPMHHQIGFRIEGAVQPVAKEGKTLLCIGDSIVQGVGVRHPSASLCEQLSSLKGVQVINQGIAGALVNSKLIQKLDIPIHSILVALGTNDWSIRETLADLRGEMFALLGRIRKFYPLVPVTVLTPLWRSDIQQTQSMGSFSEMQKTLEYTTYCFPRVRVVNGLSLSLRDAYDDGFIHPDERGIRFLAKGLVSQLL</sequence>
<evidence type="ECO:0000313" key="2">
    <source>
        <dbReference type="EMBL" id="RFU95840.1"/>
    </source>
</evidence>
<reference evidence="3" key="1">
    <citation type="submission" date="2018-08" db="EMBL/GenBank/DDBJ databases">
        <authorList>
            <person name="Grouzdev D.S."/>
            <person name="Krutkina M.S."/>
        </authorList>
    </citation>
    <scope>NUCLEOTIDE SEQUENCE [LARGE SCALE GENOMIC DNA]</scope>
    <source>
        <strain evidence="3">4-11</strain>
    </source>
</reference>
<dbReference type="Proteomes" id="UP000264002">
    <property type="component" value="Unassembled WGS sequence"/>
</dbReference>
<dbReference type="EMBL" id="QUWK01000002">
    <property type="protein sequence ID" value="RFU95840.1"/>
    <property type="molecule type" value="Genomic_DNA"/>
</dbReference>
<feature type="domain" description="SGNH hydrolase-type esterase" evidence="1">
    <location>
        <begin position="163"/>
        <end position="318"/>
    </location>
</feature>
<dbReference type="Pfam" id="PF13472">
    <property type="entry name" value="Lipase_GDSL_2"/>
    <property type="match status" value="1"/>
</dbReference>
<evidence type="ECO:0000313" key="3">
    <source>
        <dbReference type="Proteomes" id="UP000264002"/>
    </source>
</evidence>
<comment type="caution">
    <text evidence="2">The sequence shown here is derived from an EMBL/GenBank/DDBJ whole genome shotgun (WGS) entry which is preliminary data.</text>
</comment>
<dbReference type="InterPro" id="IPR013830">
    <property type="entry name" value="SGNH_hydro"/>
</dbReference>
<dbReference type="SUPFAM" id="SSF52266">
    <property type="entry name" value="SGNH hydrolase"/>
    <property type="match status" value="1"/>
</dbReference>
<dbReference type="AlphaFoldDB" id="A0A372MKX0"/>
<dbReference type="GO" id="GO:0016788">
    <property type="term" value="F:hydrolase activity, acting on ester bonds"/>
    <property type="evidence" value="ECO:0007669"/>
    <property type="project" value="UniProtKB-ARBA"/>
</dbReference>